<evidence type="ECO:0000256" key="1">
    <source>
        <dbReference type="ARBA" id="ARBA00001946"/>
    </source>
</evidence>
<evidence type="ECO:0000256" key="5">
    <source>
        <dbReference type="ARBA" id="ARBA00022842"/>
    </source>
</evidence>
<dbReference type="SUPFAM" id="SSF51283">
    <property type="entry name" value="dUTPase-like"/>
    <property type="match status" value="1"/>
</dbReference>
<evidence type="ECO:0000313" key="12">
    <source>
        <dbReference type="RefSeq" id="XP_054944219.1"/>
    </source>
</evidence>
<evidence type="ECO:0000256" key="2">
    <source>
        <dbReference type="ARBA" id="ARBA00005142"/>
    </source>
</evidence>
<dbReference type="Proteomes" id="UP000248484">
    <property type="component" value="Chromosome 11"/>
</dbReference>
<dbReference type="PANTHER" id="PTHR11241">
    <property type="entry name" value="DEOXYURIDINE 5'-TRIPHOSPHATE NUCLEOTIDOHYDROLASE"/>
    <property type="match status" value="1"/>
</dbReference>
<dbReference type="GeneID" id="102992102"/>
<proteinExistence type="inferred from homology"/>
<evidence type="ECO:0000256" key="6">
    <source>
        <dbReference type="ARBA" id="ARBA00023080"/>
    </source>
</evidence>
<dbReference type="GO" id="GO:0000287">
    <property type="term" value="F:magnesium ion binding"/>
    <property type="evidence" value="ECO:0007669"/>
    <property type="project" value="UniProtKB-UniRule"/>
</dbReference>
<dbReference type="AlphaFoldDB" id="A0A9W2WYI3"/>
<dbReference type="NCBIfam" id="TIGR00576">
    <property type="entry name" value="dut"/>
    <property type="match status" value="1"/>
</dbReference>
<dbReference type="Pfam" id="PF00692">
    <property type="entry name" value="dUTPase"/>
    <property type="match status" value="1"/>
</dbReference>
<dbReference type="InterPro" id="IPR008181">
    <property type="entry name" value="dUTPase"/>
</dbReference>
<evidence type="ECO:0000256" key="3">
    <source>
        <dbReference type="ARBA" id="ARBA00006581"/>
    </source>
</evidence>
<comment type="similarity">
    <text evidence="3 9">Belongs to the dUTPase family.</text>
</comment>
<comment type="function">
    <text evidence="8">Catalyzes the cleavage of 2'-deoxyuridine 5'-triphosphate (dUTP) into 2'-deoxyuridine 5'-monophosphate (dUMP) and inorganic pyrophosphate and through its action efficiently prevents uracil misincorporation into DNA and at the same time provides dUMP, the substrate for de novo thymidylate biosynthesis. Inhibits peroxisome proliferator-activated receptor (PPAR) activity by binding of its N-terminal to PPAR, preventing the latter's dimerization with retinoid X receptor. Essential for embryonic development.</text>
</comment>
<comment type="cofactor">
    <cofactor evidence="1 9">
        <name>Mg(2+)</name>
        <dbReference type="ChEBI" id="CHEBI:18420"/>
    </cofactor>
</comment>
<dbReference type="CDD" id="cd07557">
    <property type="entry name" value="trimeric_dUTPase"/>
    <property type="match status" value="1"/>
</dbReference>
<dbReference type="KEGG" id="pcad:102992102"/>
<evidence type="ECO:0000259" key="10">
    <source>
        <dbReference type="Pfam" id="PF00692"/>
    </source>
</evidence>
<evidence type="ECO:0000256" key="9">
    <source>
        <dbReference type="RuleBase" id="RU367024"/>
    </source>
</evidence>
<keyword evidence="11" id="KW-1185">Reference proteome</keyword>
<evidence type="ECO:0000313" key="11">
    <source>
        <dbReference type="Proteomes" id="UP000248484"/>
    </source>
</evidence>
<organism evidence="11 12">
    <name type="scientific">Physeter macrocephalus</name>
    <name type="common">Sperm whale</name>
    <name type="synonym">Physeter catodon</name>
    <dbReference type="NCBI Taxonomy" id="9755"/>
    <lineage>
        <taxon>Eukaryota</taxon>
        <taxon>Metazoa</taxon>
        <taxon>Chordata</taxon>
        <taxon>Craniata</taxon>
        <taxon>Vertebrata</taxon>
        <taxon>Euteleostomi</taxon>
        <taxon>Mammalia</taxon>
        <taxon>Eutheria</taxon>
        <taxon>Laurasiatheria</taxon>
        <taxon>Artiodactyla</taxon>
        <taxon>Whippomorpha</taxon>
        <taxon>Cetacea</taxon>
        <taxon>Odontoceti</taxon>
        <taxon>Physeteridae</taxon>
        <taxon>Physeter</taxon>
    </lineage>
</organism>
<comment type="function">
    <text evidence="9">Involved in nucleotide metabolism via production of dUMP, the immediate precursor of thymidine nucleotides, and decreases the intracellular concentration of dUTP so that uracil cannot be incorporated into DNA.</text>
</comment>
<gene>
    <name evidence="12" type="primary">DUT</name>
</gene>
<dbReference type="PANTHER" id="PTHR11241:SF0">
    <property type="entry name" value="DEOXYURIDINE 5'-TRIPHOSPHATE NUCLEOTIDOHYDROLASE"/>
    <property type="match status" value="1"/>
</dbReference>
<evidence type="ECO:0000256" key="8">
    <source>
        <dbReference type="ARBA" id="ARBA00057946"/>
    </source>
</evidence>
<evidence type="ECO:0000256" key="7">
    <source>
        <dbReference type="ARBA" id="ARBA00047686"/>
    </source>
</evidence>
<dbReference type="GO" id="GO:0046081">
    <property type="term" value="P:dUTP catabolic process"/>
    <property type="evidence" value="ECO:0007669"/>
    <property type="project" value="UniProtKB-UniRule"/>
</dbReference>
<keyword evidence="6 9" id="KW-0546">Nucleotide metabolism</keyword>
<reference evidence="12" key="1">
    <citation type="submission" date="2025-08" db="UniProtKB">
        <authorList>
            <consortium name="RefSeq"/>
        </authorList>
    </citation>
    <scope>IDENTIFICATION</scope>
    <source>
        <tissue evidence="12">Muscle</tissue>
    </source>
</reference>
<dbReference type="Gene3D" id="2.70.40.10">
    <property type="match status" value="1"/>
</dbReference>
<keyword evidence="9" id="KW-0479">Metal-binding</keyword>
<dbReference type="EC" id="3.6.1.23" evidence="9"/>
<dbReference type="GO" id="GO:0004170">
    <property type="term" value="F:dUTP diphosphatase activity"/>
    <property type="evidence" value="ECO:0007669"/>
    <property type="project" value="UniProtKB-UniRule"/>
</dbReference>
<sequence length="299" mass="33477">MTYLCPRPVLGYHFLPSLLRSVFNGARQARPGTEAAGLSWPGSSLDPTPRGAVQLPALRPLTSARSLSRGCRSAKAQVISPSKRARPAEEGGMRLRFVRLSEHATAPTKGSERAAGYDLYSAYDYTVPPMEKALVKTDIQIALPSGCYGRVAPRSGLAAKHFIDVGAGVIDEDYRGNVGVVLFNFGKEKFEVKKGDRIAQLICERIFYPEIEEVQVWVIQMECFWSWQLSWPPSSWKHRMSRSKHKSSGDVAGTAKKCQVLEAQRKDEERQEKEEVPEGLKRCMTQEMAGDFLYLRRHC</sequence>
<name>A0A9W2WYI3_PHYMC</name>
<feature type="domain" description="dUTPase-like" evidence="10">
    <location>
        <begin position="103"/>
        <end position="215"/>
    </location>
</feature>
<dbReference type="RefSeq" id="XP_054944219.1">
    <property type="nucleotide sequence ID" value="XM_055088244.1"/>
</dbReference>
<dbReference type="InterPro" id="IPR029054">
    <property type="entry name" value="dUTPase-like"/>
</dbReference>
<comment type="catalytic activity">
    <reaction evidence="7 9">
        <text>dUTP + H2O = dUMP + diphosphate + H(+)</text>
        <dbReference type="Rhea" id="RHEA:10248"/>
        <dbReference type="ChEBI" id="CHEBI:15377"/>
        <dbReference type="ChEBI" id="CHEBI:15378"/>
        <dbReference type="ChEBI" id="CHEBI:33019"/>
        <dbReference type="ChEBI" id="CHEBI:61555"/>
        <dbReference type="ChEBI" id="CHEBI:246422"/>
        <dbReference type="EC" id="3.6.1.23"/>
    </reaction>
</comment>
<dbReference type="InterPro" id="IPR036157">
    <property type="entry name" value="dUTPase-like_sf"/>
</dbReference>
<keyword evidence="4 9" id="KW-0378">Hydrolase</keyword>
<accession>A0A9W2WYI3</accession>
<dbReference type="FunFam" id="2.70.40.10:FF:000004">
    <property type="entry name" value="Deoxyuridine triphosphatase"/>
    <property type="match status" value="1"/>
</dbReference>
<dbReference type="NCBIfam" id="NF001862">
    <property type="entry name" value="PRK00601.1"/>
    <property type="match status" value="1"/>
</dbReference>
<protein>
    <recommendedName>
        <fullName evidence="9">Deoxyuridine 5'-triphosphate nucleotidohydrolase</fullName>
        <shortName evidence="9">dUTPase</shortName>
        <ecNumber evidence="9">3.6.1.23</ecNumber>
    </recommendedName>
    <alternativeName>
        <fullName evidence="9">dUTP pyrophosphatase</fullName>
    </alternativeName>
</protein>
<dbReference type="InterPro" id="IPR033704">
    <property type="entry name" value="dUTPase_trimeric"/>
</dbReference>
<keyword evidence="5 9" id="KW-0460">Magnesium</keyword>
<dbReference type="OrthoDB" id="9671341at2759"/>
<dbReference type="GO" id="GO:0006226">
    <property type="term" value="P:dUMP biosynthetic process"/>
    <property type="evidence" value="ECO:0007669"/>
    <property type="project" value="UniProtKB-UniRule"/>
</dbReference>
<evidence type="ECO:0000256" key="4">
    <source>
        <dbReference type="ARBA" id="ARBA00022801"/>
    </source>
</evidence>
<dbReference type="CTD" id="1854"/>
<comment type="pathway">
    <text evidence="2 9">Pyrimidine metabolism; dUMP biosynthesis; dUMP from dCTP (dUTP route): step 2/2.</text>
</comment>